<organism evidence="1 2">
    <name type="scientific">Panagrolaimus sp. PS1159</name>
    <dbReference type="NCBI Taxonomy" id="55785"/>
    <lineage>
        <taxon>Eukaryota</taxon>
        <taxon>Metazoa</taxon>
        <taxon>Ecdysozoa</taxon>
        <taxon>Nematoda</taxon>
        <taxon>Chromadorea</taxon>
        <taxon>Rhabditida</taxon>
        <taxon>Tylenchina</taxon>
        <taxon>Panagrolaimomorpha</taxon>
        <taxon>Panagrolaimoidea</taxon>
        <taxon>Panagrolaimidae</taxon>
        <taxon>Panagrolaimus</taxon>
    </lineage>
</organism>
<reference evidence="2" key="1">
    <citation type="submission" date="2022-11" db="UniProtKB">
        <authorList>
            <consortium name="WormBaseParasite"/>
        </authorList>
    </citation>
    <scope>IDENTIFICATION</scope>
</reference>
<evidence type="ECO:0000313" key="1">
    <source>
        <dbReference type="Proteomes" id="UP000887580"/>
    </source>
</evidence>
<sequence length="1037" mass="120114">MEKNQHNNIINHCRILQLLGRGSDRLKDVFRERWLIYSKLNPDISQWENNHISGCNLVKLCAPEISPEIKEKLKSGLIDLWDITATNNAINVVSKEIKKLGENFNNKEYSYINSLRKVRNKITHNEKYELPNEEFLKQWDHLASILVKLGDNESDIKKLKQSLMNIGQIADNSNSDSNEKSEFIKLRTMAKNVFKEKQYEEAIKIYNQMLQLSGNSPENQALIYSNKSAAYLSLKDEMSLKMAKRDAEMAINLWPCWWKGYFRLGRAETELKNFEEAEKALVKATALNSQSKEVETELRAVQFENRTRHRKDHLNPAYYPQSYEELYRSQSQQLGMPEKEIFKYLDEDILNGEKWRFGHNGGNIDFVKAAGFFEKAINKNKNIKPSSYAMLQLAEMYQRGEGVKRDYGKAFDLRMEVATSKIEKIDYFIADAQFRLGLMYSNGEHVKQDYNEAVRWFEKSVQLGHAAAANNLATCYTDGKGIEKSNEKAFQYFKIAAERGNTSAMLNLSTLYFSATGTGSILCTEEDKAEEDKAEGIKWLRIASEKGNLNAQKKLEEYETKPIDYEYTFKQDYAAKKGSVTAQKHMEIWKHLENAMEAFKKKDFDKLVSCVSKAIRMDVQIVSVNELFMPMIKKRIKTHPDDLETIVCYVQQKRELDHVNKTKNALPLVEKYLKKFPTDEYLLHMKILLPMLSDECDVALIAATTALSIHPNSLALLYEYGVVLASLNNDECIKTLDKFLDIAPKDHFKVPASHYLKAYYYFNKEDVEKFMDSYEAGLAAEKKQLECFKPYKFLPKELSEKCYLALKENLDDENNVKSQKLNTRLEEIKNGIKRKTLLLWHRKAFAEGNGRKDLFMLDPAPKISKKPISLKDLKKIVFKDINPTEDKIYYGYLLEVKIIDWPFPMNDIATLIEDENGDVERLKICNWKIPQGTLSQKHQYIMQKFGPNTKLSIINPYMRQGVDGNSYIRIEDPASVIIDNSMKNKKCYCCGKEGNSLMKCKNCSMAYYCSRECQILDWKEFNHKEVCKPLSKFSMLL</sequence>
<dbReference type="Proteomes" id="UP000887580">
    <property type="component" value="Unplaced"/>
</dbReference>
<evidence type="ECO:0000313" key="2">
    <source>
        <dbReference type="WBParaSite" id="PS1159_v2.g10840.t2"/>
    </source>
</evidence>
<dbReference type="WBParaSite" id="PS1159_v2.g10840.t2">
    <property type="protein sequence ID" value="PS1159_v2.g10840.t2"/>
    <property type="gene ID" value="PS1159_v2.g10840"/>
</dbReference>
<accession>A0AC35EUP9</accession>
<name>A0AC35EUP9_9BILA</name>
<protein>
    <submittedName>
        <fullName evidence="2">MYND-type domain-containing protein</fullName>
    </submittedName>
</protein>
<proteinExistence type="predicted"/>